<evidence type="ECO:0000256" key="4">
    <source>
        <dbReference type="ARBA" id="ARBA00022989"/>
    </source>
</evidence>
<dbReference type="PANTHER" id="PTHR32089">
    <property type="entry name" value="METHYL-ACCEPTING CHEMOTAXIS PROTEIN MCPB"/>
    <property type="match status" value="1"/>
</dbReference>
<evidence type="ECO:0000256" key="9">
    <source>
        <dbReference type="SAM" id="Phobius"/>
    </source>
</evidence>
<dbReference type="CDD" id="cd06225">
    <property type="entry name" value="HAMP"/>
    <property type="match status" value="1"/>
</dbReference>
<dbReference type="GO" id="GO:0005886">
    <property type="term" value="C:plasma membrane"/>
    <property type="evidence" value="ECO:0007669"/>
    <property type="project" value="UniProtKB-SubCell"/>
</dbReference>
<reference evidence="13" key="1">
    <citation type="submission" date="2012-09" db="EMBL/GenBank/DDBJ databases">
        <authorList>
            <person name="Weinstock G."/>
            <person name="Sodergren E."/>
            <person name="Clifton S."/>
            <person name="Fulton L."/>
            <person name="Fulton B."/>
            <person name="Courtney L."/>
            <person name="Fronick C."/>
            <person name="Harrison M."/>
            <person name="Strong C."/>
            <person name="Farmer C."/>
            <person name="Delehaunty K."/>
            <person name="Markovic C."/>
            <person name="Hall O."/>
            <person name="Minx P."/>
            <person name="Tomlinson C."/>
            <person name="Mitreva M."/>
            <person name="Nelson J."/>
            <person name="Hou S."/>
            <person name="Wollam A."/>
            <person name="Pepin K.H."/>
            <person name="Johnson M."/>
            <person name="Bhonagiri V."/>
            <person name="Nash W.E."/>
            <person name="Suruliraj S."/>
            <person name="Warren W."/>
            <person name="Chinwalla A."/>
            <person name="Mardis E.R."/>
            <person name="Wilson R.K."/>
        </authorList>
    </citation>
    <scope>NUCLEOTIDE SEQUENCE [LARGE SCALE GENOMIC DNA]</scope>
    <source>
        <strain evidence="13">OS1</strain>
    </source>
</reference>
<evidence type="ECO:0000256" key="7">
    <source>
        <dbReference type="ARBA" id="ARBA00029447"/>
    </source>
</evidence>
<dbReference type="PROSITE" id="PS50111">
    <property type="entry name" value="CHEMOTAXIS_TRANSDUC_2"/>
    <property type="match status" value="1"/>
</dbReference>
<dbReference type="EMBL" id="ACJX03000001">
    <property type="protein sequence ID" value="KRT35349.1"/>
    <property type="molecule type" value="Genomic_DNA"/>
</dbReference>
<dbReference type="OrthoDB" id="39445at2"/>
<evidence type="ECO:0000313" key="13">
    <source>
        <dbReference type="Proteomes" id="UP000005273"/>
    </source>
</evidence>
<organism evidence="12 13">
    <name type="scientific">Acetomicrobium hydrogeniformans ATCC BAA-1850</name>
    <dbReference type="NCBI Taxonomy" id="592015"/>
    <lineage>
        <taxon>Bacteria</taxon>
        <taxon>Thermotogati</taxon>
        <taxon>Synergistota</taxon>
        <taxon>Synergistia</taxon>
        <taxon>Synergistales</taxon>
        <taxon>Acetomicrobiaceae</taxon>
        <taxon>Acetomicrobium</taxon>
    </lineage>
</organism>
<sequence length="722" mass="77553">MSDNPGGKGVSLRYKSVLISGLITLAVVMAVFMGSYFAAKGNLLRNMNDQANSFAGSLKDTLELEITLFQDRSQSNLSVALNQLPGDRIMESVNKVKVGEYELPTLFVMGVGSGLKQITASNELVDLWAEQLSSHFSIYQIHRSDKGEQAILVSTSFKSSSDRTVGKVMDPASPIYQTVVKAEGLYQGFVEIDGMPYCVSYKLIKDASAVPVIIVGTAVSIEPVMDYIAKASFTEGSYAFAVNEKGNITVHPKIERGALLSEAMPGFWESFKEVEQNLSKESGQINFNYKTGEGEGYLASLFEIGGLGWRVVLNIPESYIFAPVSAMEKGMLLYGLPALIAGLVLLVLVLGKFLAPLKSVLTVATSIAEGDLSLPIEGDMNSKDEVIAVLGAFERIRLSFKDLVEKCSELYRKLEARDEDLGRIEDKIEASSNRSLEASREIVSVIASVSSAVEETNAGVEEVASGAQNTAKITTELSERSNVVNESVKAGSESVFETVAKINSVGESGTRIRNAISSLDSAIKGITQFVETITSIADQTNLLALNAAIEAARAGEAGKGFAVVADEVRKLAEASAEAAKKVQEVISDIQERGKEATKEVNETVHLIEEAVASSQETSAQIQSITEQVKSISDGVQSIAAVAEEQAASAEEIASAMEDILNKVTQGQVQAEGVEESSRELMEQISVLAQIREEQSALVRDLKEALAFYRLEKSESAGLVPLD</sequence>
<keyword evidence="6 8" id="KW-0807">Transducer</keyword>
<dbReference type="Gene3D" id="6.10.340.10">
    <property type="match status" value="1"/>
</dbReference>
<dbReference type="PANTHER" id="PTHR32089:SF112">
    <property type="entry name" value="LYSOZYME-LIKE PROTEIN-RELATED"/>
    <property type="match status" value="1"/>
</dbReference>
<feature type="domain" description="HAMP" evidence="11">
    <location>
        <begin position="351"/>
        <end position="405"/>
    </location>
</feature>
<dbReference type="CDD" id="cd12912">
    <property type="entry name" value="PDC2_MCP_like"/>
    <property type="match status" value="1"/>
</dbReference>
<proteinExistence type="inferred from homology"/>
<dbReference type="SMART" id="SM00283">
    <property type="entry name" value="MA"/>
    <property type="match status" value="1"/>
</dbReference>
<evidence type="ECO:0000256" key="8">
    <source>
        <dbReference type="PROSITE-ProRule" id="PRU00284"/>
    </source>
</evidence>
<dbReference type="Gene3D" id="3.30.450.20">
    <property type="entry name" value="PAS domain"/>
    <property type="match status" value="1"/>
</dbReference>
<evidence type="ECO:0000256" key="1">
    <source>
        <dbReference type="ARBA" id="ARBA00004651"/>
    </source>
</evidence>
<keyword evidence="13" id="KW-1185">Reference proteome</keyword>
<keyword evidence="2" id="KW-1003">Cell membrane</keyword>
<dbReference type="CDD" id="cd11386">
    <property type="entry name" value="MCP_signal"/>
    <property type="match status" value="1"/>
</dbReference>
<evidence type="ECO:0000256" key="5">
    <source>
        <dbReference type="ARBA" id="ARBA00023136"/>
    </source>
</evidence>
<evidence type="ECO:0000313" key="12">
    <source>
        <dbReference type="EMBL" id="KRT35349.1"/>
    </source>
</evidence>
<dbReference type="InterPro" id="IPR004089">
    <property type="entry name" value="MCPsignal_dom"/>
</dbReference>
<dbReference type="eggNOG" id="COG0840">
    <property type="taxonomic scope" value="Bacteria"/>
</dbReference>
<dbReference type="GO" id="GO:0007165">
    <property type="term" value="P:signal transduction"/>
    <property type="evidence" value="ECO:0007669"/>
    <property type="project" value="UniProtKB-KW"/>
</dbReference>
<comment type="caution">
    <text evidence="12">The sequence shown here is derived from an EMBL/GenBank/DDBJ whole genome shotgun (WGS) entry which is preliminary data.</text>
</comment>
<protein>
    <submittedName>
        <fullName evidence="12">Methyl-accepting chemotaxis protein signaling domain protein</fullName>
    </submittedName>
</protein>
<comment type="subcellular location">
    <subcellularLocation>
        <location evidence="1">Cell membrane</location>
        <topology evidence="1">Multi-pass membrane protein</topology>
    </subcellularLocation>
</comment>
<dbReference type="AlphaFoldDB" id="A0A0T5XC56"/>
<evidence type="ECO:0000256" key="2">
    <source>
        <dbReference type="ARBA" id="ARBA00022475"/>
    </source>
</evidence>
<feature type="transmembrane region" description="Helical" evidence="9">
    <location>
        <begin position="331"/>
        <end position="355"/>
    </location>
</feature>
<feature type="domain" description="Methyl-accepting transducer" evidence="10">
    <location>
        <begin position="424"/>
        <end position="660"/>
    </location>
</feature>
<dbReference type="STRING" id="592015.HMPREF1705_04623"/>
<name>A0A0T5XC56_9BACT</name>
<dbReference type="Gene3D" id="1.10.287.950">
    <property type="entry name" value="Methyl-accepting chemotaxis protein"/>
    <property type="match status" value="1"/>
</dbReference>
<feature type="transmembrane region" description="Helical" evidence="9">
    <location>
        <begin position="17"/>
        <end position="39"/>
    </location>
</feature>
<keyword evidence="3 9" id="KW-0812">Transmembrane</keyword>
<evidence type="ECO:0000256" key="6">
    <source>
        <dbReference type="ARBA" id="ARBA00023224"/>
    </source>
</evidence>
<gene>
    <name evidence="12" type="ORF">HMPREF1705_04623</name>
</gene>
<dbReference type="Proteomes" id="UP000005273">
    <property type="component" value="Unassembled WGS sequence"/>
</dbReference>
<keyword evidence="4 9" id="KW-1133">Transmembrane helix</keyword>
<evidence type="ECO:0000259" key="10">
    <source>
        <dbReference type="PROSITE" id="PS50111"/>
    </source>
</evidence>
<dbReference type="InterPro" id="IPR003660">
    <property type="entry name" value="HAMP_dom"/>
</dbReference>
<comment type="similarity">
    <text evidence="7">Belongs to the methyl-accepting chemotaxis (MCP) protein family.</text>
</comment>
<dbReference type="PROSITE" id="PS50885">
    <property type="entry name" value="HAMP"/>
    <property type="match status" value="1"/>
</dbReference>
<dbReference type="SUPFAM" id="SSF58104">
    <property type="entry name" value="Methyl-accepting chemotaxis protein (MCP) signaling domain"/>
    <property type="match status" value="1"/>
</dbReference>
<dbReference type="RefSeq" id="WP_009202016.1">
    <property type="nucleotide sequence ID" value="NZ_ACJX03000001.1"/>
</dbReference>
<evidence type="ECO:0000259" key="11">
    <source>
        <dbReference type="PROSITE" id="PS50885"/>
    </source>
</evidence>
<evidence type="ECO:0000256" key="3">
    <source>
        <dbReference type="ARBA" id="ARBA00022692"/>
    </source>
</evidence>
<keyword evidence="5 9" id="KW-0472">Membrane</keyword>
<dbReference type="Pfam" id="PF17202">
    <property type="entry name" value="sCache_3_3"/>
    <property type="match status" value="1"/>
</dbReference>
<dbReference type="Pfam" id="PF00015">
    <property type="entry name" value="MCPsignal"/>
    <property type="match status" value="1"/>
</dbReference>
<dbReference type="InterPro" id="IPR033463">
    <property type="entry name" value="sCache_3"/>
</dbReference>
<accession>A0A0T5XC56</accession>